<dbReference type="InterPro" id="IPR036640">
    <property type="entry name" value="ABC1_TM_sf"/>
</dbReference>
<feature type="transmembrane region" description="Helical" evidence="10">
    <location>
        <begin position="157"/>
        <end position="177"/>
    </location>
</feature>
<name>A0ABM1AC29_APLCA</name>
<accession>A0ABM1AC29</accession>
<evidence type="ECO:0000256" key="10">
    <source>
        <dbReference type="SAM" id="Phobius"/>
    </source>
</evidence>
<evidence type="ECO:0000256" key="7">
    <source>
        <dbReference type="ARBA" id="ARBA00022989"/>
    </source>
</evidence>
<dbReference type="Gene3D" id="1.20.1560.10">
    <property type="entry name" value="ABC transporter type 1, transmembrane domain"/>
    <property type="match status" value="1"/>
</dbReference>
<evidence type="ECO:0000259" key="11">
    <source>
        <dbReference type="PROSITE" id="PS50893"/>
    </source>
</evidence>
<dbReference type="InterPro" id="IPR003439">
    <property type="entry name" value="ABC_transporter-like_ATP-bd"/>
</dbReference>
<dbReference type="GeneID" id="106013498"/>
<feature type="transmembrane region" description="Helical" evidence="10">
    <location>
        <begin position="39"/>
        <end position="57"/>
    </location>
</feature>
<dbReference type="Pfam" id="PF00005">
    <property type="entry name" value="ABC_tran"/>
    <property type="match status" value="1"/>
</dbReference>
<dbReference type="InterPro" id="IPR027417">
    <property type="entry name" value="P-loop_NTPase"/>
</dbReference>
<feature type="transmembrane region" description="Helical" evidence="10">
    <location>
        <begin position="12"/>
        <end position="33"/>
    </location>
</feature>
<dbReference type="Pfam" id="PF00664">
    <property type="entry name" value="ABC_membrane"/>
    <property type="match status" value="1"/>
</dbReference>
<organism evidence="13 14">
    <name type="scientific">Aplysia californica</name>
    <name type="common">California sea hare</name>
    <dbReference type="NCBI Taxonomy" id="6500"/>
    <lineage>
        <taxon>Eukaryota</taxon>
        <taxon>Metazoa</taxon>
        <taxon>Spiralia</taxon>
        <taxon>Lophotrochozoa</taxon>
        <taxon>Mollusca</taxon>
        <taxon>Gastropoda</taxon>
        <taxon>Heterobranchia</taxon>
        <taxon>Euthyneura</taxon>
        <taxon>Tectipleura</taxon>
        <taxon>Aplysiida</taxon>
        <taxon>Aplysioidea</taxon>
        <taxon>Aplysiidae</taxon>
        <taxon>Aplysia</taxon>
    </lineage>
</organism>
<evidence type="ECO:0000256" key="3">
    <source>
        <dbReference type="ARBA" id="ARBA00022692"/>
    </source>
</evidence>
<dbReference type="InterPro" id="IPR050173">
    <property type="entry name" value="ABC_transporter_C-like"/>
</dbReference>
<dbReference type="PANTHER" id="PTHR24223:SF443">
    <property type="entry name" value="MULTIDRUG-RESISTANCE LIKE PROTEIN 1, ISOFORM I"/>
    <property type="match status" value="1"/>
</dbReference>
<proteinExistence type="predicted"/>
<dbReference type="SMART" id="SM00382">
    <property type="entry name" value="AAA"/>
    <property type="match status" value="1"/>
</dbReference>
<dbReference type="PROSITE" id="PS00211">
    <property type="entry name" value="ABC_TRANSPORTER_1"/>
    <property type="match status" value="1"/>
</dbReference>
<dbReference type="Gene3D" id="3.40.50.300">
    <property type="entry name" value="P-loop containing nucleotide triphosphate hydrolases"/>
    <property type="match status" value="1"/>
</dbReference>
<evidence type="ECO:0000313" key="13">
    <source>
        <dbReference type="Proteomes" id="UP000694888"/>
    </source>
</evidence>
<dbReference type="CDD" id="cd03250">
    <property type="entry name" value="ABCC_MRP_domain1"/>
    <property type="match status" value="1"/>
</dbReference>
<dbReference type="InterPro" id="IPR011527">
    <property type="entry name" value="ABC1_TM_dom"/>
</dbReference>
<feature type="domain" description="ABC transporter" evidence="11">
    <location>
        <begin position="214"/>
        <end position="438"/>
    </location>
</feature>
<feature type="domain" description="ABC transmembrane type-1" evidence="12">
    <location>
        <begin position="1"/>
        <end position="182"/>
    </location>
</feature>
<keyword evidence="3 10" id="KW-0812">Transmembrane</keyword>
<evidence type="ECO:0000256" key="6">
    <source>
        <dbReference type="ARBA" id="ARBA00022840"/>
    </source>
</evidence>
<comment type="subcellular location">
    <subcellularLocation>
        <location evidence="1">Vacuole membrane</location>
        <topology evidence="1">Multi-pass membrane protein</topology>
    </subcellularLocation>
</comment>
<dbReference type="Proteomes" id="UP000694888">
    <property type="component" value="Unplaced"/>
</dbReference>
<keyword evidence="5" id="KW-0547">Nucleotide-binding</keyword>
<keyword evidence="6" id="KW-0067">ATP-binding</keyword>
<dbReference type="PANTHER" id="PTHR24223">
    <property type="entry name" value="ATP-BINDING CASSETTE SUB-FAMILY C"/>
    <property type="match status" value="1"/>
</dbReference>
<evidence type="ECO:0000256" key="2">
    <source>
        <dbReference type="ARBA" id="ARBA00022448"/>
    </source>
</evidence>
<dbReference type="PROSITE" id="PS50929">
    <property type="entry name" value="ABC_TM1F"/>
    <property type="match status" value="1"/>
</dbReference>
<protein>
    <submittedName>
        <fullName evidence="14">Canalicular multispecific organic anion transporter 2</fullName>
    </submittedName>
</protein>
<keyword evidence="13" id="KW-1185">Reference proteome</keyword>
<keyword evidence="7 10" id="KW-1133">Transmembrane helix</keyword>
<dbReference type="SUPFAM" id="SSF90123">
    <property type="entry name" value="ABC transporter transmembrane region"/>
    <property type="match status" value="1"/>
</dbReference>
<reference evidence="14" key="1">
    <citation type="submission" date="2025-08" db="UniProtKB">
        <authorList>
            <consortium name="RefSeq"/>
        </authorList>
    </citation>
    <scope>IDENTIFICATION</scope>
</reference>
<gene>
    <name evidence="14" type="primary">LOC106013498</name>
</gene>
<sequence length="549" mass="60484">MSVDTNHLEMFLNQAFFLWVSAALLGVAVVLLYTVVGLAMLPGLGFIGLSLGVNLLVTQKMKTYQYQMMKVKDARLRLMGEVLNGIKVIKLYGWEPLFTQKILDVRNTELKVLLKYAIVDAVDTFSYTASTFWITFLILMTYVLIEPDHHLDASQAFVTISYIGIIRMAINNLPILIRTLVKSATSISRINKFLHLEDIDPDSLDRDTTNELPVQVVGADFCWDSSEPPILKNVNLEVKPGQLVAVVGPVGAGKSSLLSAVLGEMHRARGYSNLNASVAFVPQQAWIQNSSIKTNIQFGQAFDSKFYERVLEACALKPDLAMLPAGDNTEIGEKGINLSGGQKQRVSVARAVYSQAQVYLLDDPLSAVDSHVGKHIFKHVIGHSGLLKGKTRILVTHGLHLLPRVDYIVVMHEGRVSEAGSYEELLSHNGAFSRFLVQHLAQGNADVTTTTEDDVSEDDAEDEPMRKDMLRRLRSLTSDGDVTAADDQPEPPAKMLAKLDSSKINRPKALSLSRRSRRKSGRTRRVSSMSRMEASPDEVIATTPPGGVG</sequence>
<evidence type="ECO:0000259" key="12">
    <source>
        <dbReference type="PROSITE" id="PS50929"/>
    </source>
</evidence>
<feature type="non-terminal residue" evidence="14">
    <location>
        <position position="549"/>
    </location>
</feature>
<evidence type="ECO:0000313" key="14">
    <source>
        <dbReference type="RefSeq" id="XP_012944861.1"/>
    </source>
</evidence>
<feature type="transmembrane region" description="Helical" evidence="10">
    <location>
        <begin position="125"/>
        <end position="145"/>
    </location>
</feature>
<keyword evidence="2" id="KW-0813">Transport</keyword>
<feature type="region of interest" description="Disordered" evidence="9">
    <location>
        <begin position="476"/>
        <end position="549"/>
    </location>
</feature>
<dbReference type="SUPFAM" id="SSF52540">
    <property type="entry name" value="P-loop containing nucleoside triphosphate hydrolases"/>
    <property type="match status" value="1"/>
</dbReference>
<keyword evidence="4" id="KW-0677">Repeat</keyword>
<keyword evidence="8 10" id="KW-0472">Membrane</keyword>
<dbReference type="RefSeq" id="XP_012944861.1">
    <property type="nucleotide sequence ID" value="XM_013089407.1"/>
</dbReference>
<dbReference type="InterPro" id="IPR017871">
    <property type="entry name" value="ABC_transporter-like_CS"/>
</dbReference>
<evidence type="ECO:0000256" key="9">
    <source>
        <dbReference type="SAM" id="MobiDB-lite"/>
    </source>
</evidence>
<evidence type="ECO:0000256" key="5">
    <source>
        <dbReference type="ARBA" id="ARBA00022741"/>
    </source>
</evidence>
<feature type="compositionally biased region" description="Basic residues" evidence="9">
    <location>
        <begin position="514"/>
        <end position="525"/>
    </location>
</feature>
<evidence type="ECO:0000256" key="1">
    <source>
        <dbReference type="ARBA" id="ARBA00004128"/>
    </source>
</evidence>
<evidence type="ECO:0000256" key="4">
    <source>
        <dbReference type="ARBA" id="ARBA00022737"/>
    </source>
</evidence>
<dbReference type="InterPro" id="IPR003593">
    <property type="entry name" value="AAA+_ATPase"/>
</dbReference>
<evidence type="ECO:0000256" key="8">
    <source>
        <dbReference type="ARBA" id="ARBA00023136"/>
    </source>
</evidence>
<dbReference type="PROSITE" id="PS50893">
    <property type="entry name" value="ABC_TRANSPORTER_2"/>
    <property type="match status" value="1"/>
</dbReference>